<reference evidence="4 5" key="1">
    <citation type="submission" date="2019-12" db="EMBL/GenBank/DDBJ databases">
        <title>Shewanella insulae sp. nov., isolated from a tidal flat.</title>
        <authorList>
            <person name="Yoon J.-H."/>
        </authorList>
    </citation>
    <scope>NUCLEOTIDE SEQUENCE [LARGE SCALE GENOMIC DNA]</scope>
    <source>
        <strain evidence="4 5">JBTF-M18</strain>
    </source>
</reference>
<keyword evidence="5" id="KW-1185">Reference proteome</keyword>
<evidence type="ECO:0000259" key="3">
    <source>
        <dbReference type="Pfam" id="PF02371"/>
    </source>
</evidence>
<proteinExistence type="predicted"/>
<protein>
    <submittedName>
        <fullName evidence="4">IS110 family transposase</fullName>
    </submittedName>
</protein>
<keyword evidence="1" id="KW-0175">Coiled coil</keyword>
<evidence type="ECO:0000256" key="1">
    <source>
        <dbReference type="SAM" id="Coils"/>
    </source>
</evidence>
<accession>A0A6L7I3C9</accession>
<dbReference type="PANTHER" id="PTHR33055:SF3">
    <property type="entry name" value="PUTATIVE TRANSPOSASE FOR IS117-RELATED"/>
    <property type="match status" value="1"/>
</dbReference>
<dbReference type="EMBL" id="WRPA01000039">
    <property type="protein sequence ID" value="MXR71032.1"/>
    <property type="molecule type" value="Genomic_DNA"/>
</dbReference>
<sequence length="337" mass="37896">MKVTLIGIDLAKNVLQVCGVNQAGKTLFNRTVKRTQLLKTLVQYPDAVIAMEACSGSNYWGRELMSRGFEVKLIPPQHVKPFVKGNKNDRNDAFAICEAAMRPNIICVKPRTLEQVDIIISHRIRERRIRVRTALTNQIRGLLSEYGIVIPKGRDPLNLALPELLEDADNSLTTTARRYIRELLDELYAINASIKSLEKEIRLQARNHEDTKRLTAIRGVAEIIATAAVSFAGDGSGYQNGRHFSANLGLVPKEFSSGGKQKLGAITKRGNSYLRRQLIQGAWSVIRYANNNDDRLSVWARKVIERRGKQKAAVAVANKLARIIWAMLYYKTEYRPG</sequence>
<organism evidence="4 5">
    <name type="scientific">Shewanella insulae</name>
    <dbReference type="NCBI Taxonomy" id="2681496"/>
    <lineage>
        <taxon>Bacteria</taxon>
        <taxon>Pseudomonadati</taxon>
        <taxon>Pseudomonadota</taxon>
        <taxon>Gammaproteobacteria</taxon>
        <taxon>Alteromonadales</taxon>
        <taxon>Shewanellaceae</taxon>
        <taxon>Shewanella</taxon>
    </lineage>
</organism>
<dbReference type="Pfam" id="PF01548">
    <property type="entry name" value="DEDD_Tnp_IS110"/>
    <property type="match status" value="1"/>
</dbReference>
<dbReference type="PANTHER" id="PTHR33055">
    <property type="entry name" value="TRANSPOSASE FOR INSERTION SEQUENCE ELEMENT IS1111A"/>
    <property type="match status" value="1"/>
</dbReference>
<dbReference type="InterPro" id="IPR002525">
    <property type="entry name" value="Transp_IS110-like_N"/>
</dbReference>
<feature type="domain" description="Transposase IS110-like N-terminal" evidence="2">
    <location>
        <begin position="6"/>
        <end position="146"/>
    </location>
</feature>
<evidence type="ECO:0000313" key="4">
    <source>
        <dbReference type="EMBL" id="MXR71032.1"/>
    </source>
</evidence>
<dbReference type="RefSeq" id="WP_160799000.1">
    <property type="nucleotide sequence ID" value="NZ_WRPA01000039.1"/>
</dbReference>
<dbReference type="AlphaFoldDB" id="A0A6L7I3C9"/>
<feature type="domain" description="Transposase IS116/IS110/IS902 C-terminal" evidence="3">
    <location>
        <begin position="212"/>
        <end position="289"/>
    </location>
</feature>
<evidence type="ECO:0000313" key="5">
    <source>
        <dbReference type="Proteomes" id="UP000474778"/>
    </source>
</evidence>
<comment type="caution">
    <text evidence="4">The sequence shown here is derived from an EMBL/GenBank/DDBJ whole genome shotgun (WGS) entry which is preliminary data.</text>
</comment>
<name>A0A6L7I3C9_9GAMM</name>
<gene>
    <name evidence="4" type="ORF">GNT65_20485</name>
</gene>
<dbReference type="InterPro" id="IPR047650">
    <property type="entry name" value="Transpos_IS110"/>
</dbReference>
<feature type="coiled-coil region" evidence="1">
    <location>
        <begin position="180"/>
        <end position="214"/>
    </location>
</feature>
<dbReference type="NCBIfam" id="NF033542">
    <property type="entry name" value="transpos_IS110"/>
    <property type="match status" value="1"/>
</dbReference>
<dbReference type="GO" id="GO:0004803">
    <property type="term" value="F:transposase activity"/>
    <property type="evidence" value="ECO:0007669"/>
    <property type="project" value="InterPro"/>
</dbReference>
<dbReference type="GO" id="GO:0003677">
    <property type="term" value="F:DNA binding"/>
    <property type="evidence" value="ECO:0007669"/>
    <property type="project" value="InterPro"/>
</dbReference>
<dbReference type="Proteomes" id="UP000474778">
    <property type="component" value="Unassembled WGS sequence"/>
</dbReference>
<dbReference type="Pfam" id="PF02371">
    <property type="entry name" value="Transposase_20"/>
    <property type="match status" value="1"/>
</dbReference>
<evidence type="ECO:0000259" key="2">
    <source>
        <dbReference type="Pfam" id="PF01548"/>
    </source>
</evidence>
<dbReference type="InterPro" id="IPR003346">
    <property type="entry name" value="Transposase_20"/>
</dbReference>
<dbReference type="GO" id="GO:0006313">
    <property type="term" value="P:DNA transposition"/>
    <property type="evidence" value="ECO:0007669"/>
    <property type="project" value="InterPro"/>
</dbReference>